<evidence type="ECO:0000313" key="3">
    <source>
        <dbReference type="Proteomes" id="UP000663879"/>
    </source>
</evidence>
<dbReference type="EMBL" id="CAJNOC010003382">
    <property type="protein sequence ID" value="CAF0980204.1"/>
    <property type="molecule type" value="Genomic_DNA"/>
</dbReference>
<feature type="region of interest" description="Disordered" evidence="1">
    <location>
        <begin position="1"/>
        <end position="48"/>
    </location>
</feature>
<feature type="compositionally biased region" description="Basic and acidic residues" evidence="1">
    <location>
        <begin position="405"/>
        <end position="417"/>
    </location>
</feature>
<accession>A0A814FHQ8</accession>
<feature type="compositionally biased region" description="Basic residues" evidence="1">
    <location>
        <begin position="31"/>
        <end position="40"/>
    </location>
</feature>
<comment type="caution">
    <text evidence="2">The sequence shown here is derived from an EMBL/GenBank/DDBJ whole genome shotgun (WGS) entry which is preliminary data.</text>
</comment>
<dbReference type="InterPro" id="IPR027417">
    <property type="entry name" value="P-loop_NTPase"/>
</dbReference>
<dbReference type="Proteomes" id="UP000663879">
    <property type="component" value="Unassembled WGS sequence"/>
</dbReference>
<sequence length="516" mass="59654">MEKSLSSTSLSSTSSDSSDCSEMVSTISAKSKQKSPRRSKYVNPRATPDSVPRNISACFCFTIAQIPQDKITKEQIFQMLDPFTTQINKKIFEEAECMRELEKLLPDVDFTICHQRVKKYEDAVQYCTKLDRHPAYKGVDKKKFSSAYQVISYCEENKQIDYASMEYLSHKFKSQIKEYHSAIQEKKFKLIPLQPLILFKPFNNWIDQVIKWLNSWIREGWHPKKKQLFLFGDANAGKSEIVRAIFGLIMSQCFSPGVACPRFGWSGWNPNRHNFIVVDEMNFTNYMLETWKTAVTGNIFFVEKKNQNGQHPIYIRCPMIFCSNLPIEHYLENNLLAPAEIDAIKARLEIVHCSVDARVEIKNISEHWTIDEDFDSFPLLDVDEEIFPIGVTSFKMPKNFDQVLDRKKKEREARKAQENSSNDLPATPVSMQSSVFDFDIRRPSTLSIEIQTDEITASESHVKVLDKVDASTQFIEDDILETGSEIEKNKITQIDQSNKRQKRELPTRRAKLNKSL</sequence>
<keyword evidence="3" id="KW-1185">Reference proteome</keyword>
<reference evidence="2" key="1">
    <citation type="submission" date="2021-02" db="EMBL/GenBank/DDBJ databases">
        <authorList>
            <person name="Nowell W R."/>
        </authorList>
    </citation>
    <scope>NUCLEOTIDE SEQUENCE</scope>
    <source>
        <strain evidence="2">Ploen Becks lab</strain>
    </source>
</reference>
<feature type="region of interest" description="Disordered" evidence="1">
    <location>
        <begin position="492"/>
        <end position="516"/>
    </location>
</feature>
<evidence type="ECO:0000256" key="1">
    <source>
        <dbReference type="SAM" id="MobiDB-lite"/>
    </source>
</evidence>
<dbReference type="SUPFAM" id="SSF52540">
    <property type="entry name" value="P-loop containing nucleoside triphosphate hydrolases"/>
    <property type="match status" value="1"/>
</dbReference>
<gene>
    <name evidence="2" type="ORF">OXX778_LOCUS15375</name>
</gene>
<feature type="compositionally biased region" description="Low complexity" evidence="1">
    <location>
        <begin position="1"/>
        <end position="18"/>
    </location>
</feature>
<name>A0A814FHQ8_9BILA</name>
<evidence type="ECO:0000313" key="2">
    <source>
        <dbReference type="EMBL" id="CAF0980204.1"/>
    </source>
</evidence>
<organism evidence="2 3">
    <name type="scientific">Brachionus calyciflorus</name>
    <dbReference type="NCBI Taxonomy" id="104777"/>
    <lineage>
        <taxon>Eukaryota</taxon>
        <taxon>Metazoa</taxon>
        <taxon>Spiralia</taxon>
        <taxon>Gnathifera</taxon>
        <taxon>Rotifera</taxon>
        <taxon>Eurotatoria</taxon>
        <taxon>Monogononta</taxon>
        <taxon>Pseudotrocha</taxon>
        <taxon>Ploima</taxon>
        <taxon>Brachionidae</taxon>
        <taxon>Brachionus</taxon>
    </lineage>
</organism>
<proteinExistence type="predicted"/>
<feature type="region of interest" description="Disordered" evidence="1">
    <location>
        <begin position="405"/>
        <end position="429"/>
    </location>
</feature>
<feature type="compositionally biased region" description="Polar residues" evidence="1">
    <location>
        <begin position="418"/>
        <end position="429"/>
    </location>
</feature>
<protein>
    <submittedName>
        <fullName evidence="2">Uncharacterized protein</fullName>
    </submittedName>
</protein>
<dbReference type="AlphaFoldDB" id="A0A814FHQ8"/>
<dbReference type="Gene3D" id="3.40.50.300">
    <property type="entry name" value="P-loop containing nucleotide triphosphate hydrolases"/>
    <property type="match status" value="1"/>
</dbReference>